<dbReference type="GO" id="GO:0004673">
    <property type="term" value="F:protein histidine kinase activity"/>
    <property type="evidence" value="ECO:0007669"/>
    <property type="project" value="UniProtKB-EC"/>
</dbReference>
<protein>
    <recommendedName>
        <fullName evidence="2">histidine kinase</fullName>
        <ecNumber evidence="2">2.7.13.3</ecNumber>
    </recommendedName>
</protein>
<dbReference type="Pfam" id="PF13185">
    <property type="entry name" value="GAF_2"/>
    <property type="match status" value="1"/>
</dbReference>
<dbReference type="InterPro" id="IPR004358">
    <property type="entry name" value="Sig_transdc_His_kin-like_C"/>
</dbReference>
<evidence type="ECO:0000256" key="6">
    <source>
        <dbReference type="SAM" id="Coils"/>
    </source>
</evidence>
<dbReference type="PRINTS" id="PR00344">
    <property type="entry name" value="BCTRLSENSOR"/>
</dbReference>
<dbReference type="InterPro" id="IPR001789">
    <property type="entry name" value="Sig_transdc_resp-reg_receiver"/>
</dbReference>
<evidence type="ECO:0000259" key="7">
    <source>
        <dbReference type="PROSITE" id="PS50109"/>
    </source>
</evidence>
<dbReference type="Gene3D" id="3.30.450.40">
    <property type="match status" value="1"/>
</dbReference>
<evidence type="ECO:0000259" key="10">
    <source>
        <dbReference type="PROSITE" id="PS50113"/>
    </source>
</evidence>
<keyword evidence="4" id="KW-0808">Transferase</keyword>
<feature type="coiled-coil region" evidence="6">
    <location>
        <begin position="623"/>
        <end position="653"/>
    </location>
</feature>
<dbReference type="SUPFAM" id="SSF55781">
    <property type="entry name" value="GAF domain-like"/>
    <property type="match status" value="1"/>
</dbReference>
<dbReference type="SMART" id="SM00086">
    <property type="entry name" value="PAC"/>
    <property type="match status" value="4"/>
</dbReference>
<feature type="domain" description="Response regulatory" evidence="8">
    <location>
        <begin position="12"/>
        <end position="128"/>
    </location>
</feature>
<evidence type="ECO:0000259" key="8">
    <source>
        <dbReference type="PROSITE" id="PS50110"/>
    </source>
</evidence>
<dbReference type="CDD" id="cd00156">
    <property type="entry name" value="REC"/>
    <property type="match status" value="1"/>
</dbReference>
<dbReference type="NCBIfam" id="TIGR00229">
    <property type="entry name" value="sensory_box"/>
    <property type="match status" value="4"/>
</dbReference>
<dbReference type="Pfam" id="PF02518">
    <property type="entry name" value="HATPase_c"/>
    <property type="match status" value="1"/>
</dbReference>
<gene>
    <name evidence="11" type="ORF">FLSS-19_0017</name>
</gene>
<dbReference type="InterPro" id="IPR035965">
    <property type="entry name" value="PAS-like_dom_sf"/>
</dbReference>
<dbReference type="EMBL" id="JX684084">
    <property type="protein sequence ID" value="AGF93184.1"/>
    <property type="molecule type" value="Genomic_DNA"/>
</dbReference>
<name>M1PVL0_9ZZZZ</name>
<dbReference type="SUPFAM" id="SSF52172">
    <property type="entry name" value="CheY-like"/>
    <property type="match status" value="1"/>
</dbReference>
<dbReference type="CDD" id="cd00075">
    <property type="entry name" value="HATPase"/>
    <property type="match status" value="1"/>
</dbReference>
<dbReference type="PANTHER" id="PTHR43304:SF1">
    <property type="entry name" value="PAC DOMAIN-CONTAINING PROTEIN"/>
    <property type="match status" value="1"/>
</dbReference>
<keyword evidence="6" id="KW-0175">Coiled coil</keyword>
<evidence type="ECO:0000256" key="1">
    <source>
        <dbReference type="ARBA" id="ARBA00000085"/>
    </source>
</evidence>
<dbReference type="PROSITE" id="PS50109">
    <property type="entry name" value="HIS_KIN"/>
    <property type="match status" value="1"/>
</dbReference>
<dbReference type="Pfam" id="PF13426">
    <property type="entry name" value="PAS_9"/>
    <property type="match status" value="2"/>
</dbReference>
<dbReference type="PROSITE" id="PS50110">
    <property type="entry name" value="RESPONSE_REGULATORY"/>
    <property type="match status" value="1"/>
</dbReference>
<dbReference type="SMART" id="SM00387">
    <property type="entry name" value="HATPase_c"/>
    <property type="match status" value="1"/>
</dbReference>
<dbReference type="InterPro" id="IPR005467">
    <property type="entry name" value="His_kinase_dom"/>
</dbReference>
<organism evidence="11">
    <name type="scientific">uncultured organism</name>
    <dbReference type="NCBI Taxonomy" id="155900"/>
    <lineage>
        <taxon>unclassified sequences</taxon>
        <taxon>environmental samples</taxon>
    </lineage>
</organism>
<evidence type="ECO:0000256" key="2">
    <source>
        <dbReference type="ARBA" id="ARBA00012438"/>
    </source>
</evidence>
<dbReference type="InterPro" id="IPR000014">
    <property type="entry name" value="PAS"/>
</dbReference>
<dbReference type="PANTHER" id="PTHR43304">
    <property type="entry name" value="PHYTOCHROME-LIKE PROTEIN CPH1"/>
    <property type="match status" value="1"/>
</dbReference>
<feature type="domain" description="PAS" evidence="9">
    <location>
        <begin position="518"/>
        <end position="560"/>
    </location>
</feature>
<evidence type="ECO:0000313" key="11">
    <source>
        <dbReference type="EMBL" id="AGF93184.1"/>
    </source>
</evidence>
<evidence type="ECO:0000256" key="5">
    <source>
        <dbReference type="ARBA" id="ARBA00022777"/>
    </source>
</evidence>
<dbReference type="InterPro" id="IPR000700">
    <property type="entry name" value="PAS-assoc_C"/>
</dbReference>
<accession>M1PVL0</accession>
<dbReference type="Gene3D" id="3.40.50.2300">
    <property type="match status" value="1"/>
</dbReference>
<dbReference type="InterPro" id="IPR052162">
    <property type="entry name" value="Sensor_kinase/Photoreceptor"/>
</dbReference>
<keyword evidence="5 11" id="KW-0418">Kinase</keyword>
<dbReference type="PROSITE" id="PS50113">
    <property type="entry name" value="PAC"/>
    <property type="match status" value="3"/>
</dbReference>
<sequence>MSNSSYHKKEIRVLLVDDEEDFLEQEKIFLKREIGSIDISTSRDAKESLEMLKSSDYDCIVSDYQMPGMDGLELLEEIRNLGMDIPFIMFTGKGREEVAMECFNLGGDRYLQKGGDPKSQFEVLANSIEQEVKRKEMESQRDLQRTYFQQLFENSPMAIVLVDEDERIQFINNSFKDLFGHEIKEIKNEPLNDVVVPEEKKEEARRLSKKLKNEEKIEVETYRERKNGESIDVLLIGYPIHHEDELIGFYEIYQDITDRREIEKELIENKERLELALQSSDLGVWDRNIKTGDAYYDEKWANILGYSIDEIDQTYEQFKKLVHPEEWERVYELEEKHLKGELPYYEAEFRMKTKSGDWKWILSHGSIVEKNENGEPVRTIGIHKDITQRKEREEQLELYKMAIEESDDLIVAIDEDYNYLFANQAYKDYQSLQDEIKGKNLRETLNEEIFKEVKSQIERCLKGERIEYEMTREFPNLGEKVLKIKYYPLKNNKEIYGVVGVIKDITDRIKQKKELIEKEHRFRRFFQDLTEPAFLTEVDGDILEVNEKAIKELGYTKKELKNMNIPKDLAIDEKATKNHQNRIKRLKEGKTLKFKSKLKRKDGSILPVEAEVAPIHLENKTIVGSIERDIKELEKTKKKLKNQTRKMEELHDVTAKMETVETKEKACEIAVKAAQEILNFELCDIDLIKNNVLIPTAVADNTNAGEERPIEEESIGTKTYKDKKSFLIDDIRESEVASPVKDEYRSAISVPIGDNGIFQAISTKVGEYDQKDLEMAELLASHVNEALERINAREREDFLHSLLRHDVRNKAQLAKGYHQLIEDYDLPDEVKDLLKKAGRAMDNGIEIIDKISKLKKAEEEESKPVNINSVIREAIDQTKDIAIEQDMDIKVDYPGEIEVKGGSLLNQVFINIIENAIQHSKATKIRINVETLEDEVECIIEDNGQGIPDEDKEKVFNRGYTTDTDRGTGLGLFLVKSLLKTYDGKIKVKDSNFGGARFNIYLKKA</sequence>
<feature type="domain" description="PAS" evidence="9">
    <location>
        <begin position="144"/>
        <end position="214"/>
    </location>
</feature>
<dbReference type="CDD" id="cd00130">
    <property type="entry name" value="PAS"/>
    <property type="match status" value="4"/>
</dbReference>
<dbReference type="Gene3D" id="3.30.450.20">
    <property type="entry name" value="PAS domain"/>
    <property type="match status" value="4"/>
</dbReference>
<comment type="catalytic activity">
    <reaction evidence="1">
        <text>ATP + protein L-histidine = ADP + protein N-phospho-L-histidine.</text>
        <dbReference type="EC" id="2.7.13.3"/>
    </reaction>
</comment>
<dbReference type="InterPro" id="IPR003594">
    <property type="entry name" value="HATPase_dom"/>
</dbReference>
<dbReference type="SUPFAM" id="SSF55785">
    <property type="entry name" value="PYP-like sensor domain (PAS domain)"/>
    <property type="match status" value="4"/>
</dbReference>
<dbReference type="SMART" id="SM00448">
    <property type="entry name" value="REC"/>
    <property type="match status" value="1"/>
</dbReference>
<dbReference type="GO" id="GO:0000160">
    <property type="term" value="P:phosphorelay signal transduction system"/>
    <property type="evidence" value="ECO:0007669"/>
    <property type="project" value="InterPro"/>
</dbReference>
<dbReference type="Gene3D" id="3.30.565.10">
    <property type="entry name" value="Histidine kinase-like ATPase, C-terminal domain"/>
    <property type="match status" value="1"/>
</dbReference>
<evidence type="ECO:0000256" key="3">
    <source>
        <dbReference type="ARBA" id="ARBA00022553"/>
    </source>
</evidence>
<dbReference type="AlphaFoldDB" id="M1PVL0"/>
<dbReference type="EC" id="2.7.13.3" evidence="2"/>
<dbReference type="Pfam" id="PF08447">
    <property type="entry name" value="PAS_3"/>
    <property type="match status" value="1"/>
</dbReference>
<reference evidence="11" key="1">
    <citation type="journal article" date="2013" name="Syst. Appl. Microbiol.">
        <title>New insights into the archaeal diversity of a hypersaline microbial mat obtained by a metagenomic approach.</title>
        <authorList>
            <person name="Lopez-Lopez A."/>
            <person name="Richter M."/>
            <person name="Pena A."/>
            <person name="Tamames J."/>
            <person name="Rossello-Mora R."/>
        </authorList>
    </citation>
    <scope>NUCLEOTIDE SEQUENCE</scope>
</reference>
<evidence type="ECO:0000256" key="4">
    <source>
        <dbReference type="ARBA" id="ARBA00022679"/>
    </source>
</evidence>
<dbReference type="InterPro" id="IPR011006">
    <property type="entry name" value="CheY-like_superfamily"/>
</dbReference>
<feature type="domain" description="PAS" evidence="9">
    <location>
        <begin position="269"/>
        <end position="341"/>
    </location>
</feature>
<feature type="domain" description="Histidine kinase" evidence="7">
    <location>
        <begin position="802"/>
        <end position="1005"/>
    </location>
</feature>
<feature type="domain" description="PAC" evidence="10">
    <location>
        <begin position="345"/>
        <end position="398"/>
    </location>
</feature>
<dbReference type="Pfam" id="PF00072">
    <property type="entry name" value="Response_reg"/>
    <property type="match status" value="1"/>
</dbReference>
<dbReference type="InterPro" id="IPR013656">
    <property type="entry name" value="PAS_4"/>
</dbReference>
<dbReference type="SUPFAM" id="SSF55874">
    <property type="entry name" value="ATPase domain of HSP90 chaperone/DNA topoisomerase II/histidine kinase"/>
    <property type="match status" value="1"/>
</dbReference>
<dbReference type="InterPro" id="IPR029016">
    <property type="entry name" value="GAF-like_dom_sf"/>
</dbReference>
<keyword evidence="3" id="KW-0597">Phosphoprotein</keyword>
<dbReference type="PROSITE" id="PS50112">
    <property type="entry name" value="PAS"/>
    <property type="match status" value="3"/>
</dbReference>
<dbReference type="InterPro" id="IPR001610">
    <property type="entry name" value="PAC"/>
</dbReference>
<feature type="domain" description="PAC" evidence="10">
    <location>
        <begin position="215"/>
        <end position="268"/>
    </location>
</feature>
<dbReference type="InterPro" id="IPR013655">
    <property type="entry name" value="PAS_fold_3"/>
</dbReference>
<dbReference type="Pfam" id="PF08448">
    <property type="entry name" value="PAS_4"/>
    <property type="match status" value="1"/>
</dbReference>
<evidence type="ECO:0000259" key="9">
    <source>
        <dbReference type="PROSITE" id="PS50112"/>
    </source>
</evidence>
<proteinExistence type="predicted"/>
<feature type="domain" description="PAC" evidence="10">
    <location>
        <begin position="592"/>
        <end position="642"/>
    </location>
</feature>
<dbReference type="InterPro" id="IPR036890">
    <property type="entry name" value="HATPase_C_sf"/>
</dbReference>
<dbReference type="InterPro" id="IPR003018">
    <property type="entry name" value="GAF"/>
</dbReference>
<dbReference type="SMART" id="SM00091">
    <property type="entry name" value="PAS"/>
    <property type="match status" value="4"/>
</dbReference>